<organism evidence="7 8">
    <name type="scientific">Galerina marginata (strain CBS 339.88)</name>
    <dbReference type="NCBI Taxonomy" id="685588"/>
    <lineage>
        <taxon>Eukaryota</taxon>
        <taxon>Fungi</taxon>
        <taxon>Dikarya</taxon>
        <taxon>Basidiomycota</taxon>
        <taxon>Agaricomycotina</taxon>
        <taxon>Agaricomycetes</taxon>
        <taxon>Agaricomycetidae</taxon>
        <taxon>Agaricales</taxon>
        <taxon>Agaricineae</taxon>
        <taxon>Strophariaceae</taxon>
        <taxon>Galerina</taxon>
    </lineage>
</organism>
<dbReference type="InterPro" id="IPR002108">
    <property type="entry name" value="ADF-H"/>
</dbReference>
<evidence type="ECO:0000256" key="5">
    <source>
        <dbReference type="ARBA" id="ARBA00032427"/>
    </source>
</evidence>
<dbReference type="GO" id="GO:0016363">
    <property type="term" value="C:nuclear matrix"/>
    <property type="evidence" value="ECO:0007669"/>
    <property type="project" value="UniProtKB-SubCell"/>
</dbReference>
<dbReference type="EMBL" id="KL142369">
    <property type="protein sequence ID" value="KDR83139.1"/>
    <property type="molecule type" value="Genomic_DNA"/>
</dbReference>
<evidence type="ECO:0000256" key="3">
    <source>
        <dbReference type="ARBA" id="ARBA00015630"/>
    </source>
</evidence>
<dbReference type="STRING" id="685588.A0A067TT99"/>
<dbReference type="InterPro" id="IPR017904">
    <property type="entry name" value="ADF/Cofilin"/>
</dbReference>
<feature type="domain" description="ADF-H" evidence="6">
    <location>
        <begin position="1"/>
        <end position="75"/>
    </location>
</feature>
<protein>
    <recommendedName>
        <fullName evidence="3">Cofilin</fullName>
    </recommendedName>
    <alternativeName>
        <fullName evidence="5">Actin-depolymerizing factor 1</fullName>
    </alternativeName>
</protein>
<gene>
    <name evidence="7" type="ORF">GALMADRAFT_221101</name>
</gene>
<sequence length="87" mass="10061">MSDFNGLPEFEKEGARKQNKIMFLSWSPDDAKIKQKVVFRSSRDALKRALNCIAVEVQAPALERSRMRIFWTKPTAVIENLRRPLIA</sequence>
<dbReference type="Pfam" id="PF00241">
    <property type="entry name" value="Cofilin_ADF"/>
    <property type="match status" value="1"/>
</dbReference>
<evidence type="ECO:0000256" key="4">
    <source>
        <dbReference type="ARBA" id="ARBA00023203"/>
    </source>
</evidence>
<name>A0A067TT99_GALM3</name>
<dbReference type="GO" id="GO:0003779">
    <property type="term" value="F:actin binding"/>
    <property type="evidence" value="ECO:0007669"/>
    <property type="project" value="UniProtKB-KW"/>
</dbReference>
<evidence type="ECO:0000313" key="8">
    <source>
        <dbReference type="Proteomes" id="UP000027222"/>
    </source>
</evidence>
<dbReference type="InterPro" id="IPR029006">
    <property type="entry name" value="ADF-H/Gelsolin-like_dom_sf"/>
</dbReference>
<dbReference type="OrthoDB" id="10249245at2759"/>
<dbReference type="Proteomes" id="UP000027222">
    <property type="component" value="Unassembled WGS sequence"/>
</dbReference>
<accession>A0A067TT99</accession>
<comment type="similarity">
    <text evidence="2">Belongs to the actin-binding proteins ADF family.</text>
</comment>
<reference evidence="8" key="1">
    <citation type="journal article" date="2014" name="Proc. Natl. Acad. Sci. U.S.A.">
        <title>Extensive sampling of basidiomycete genomes demonstrates inadequacy of the white-rot/brown-rot paradigm for wood decay fungi.</title>
        <authorList>
            <person name="Riley R."/>
            <person name="Salamov A.A."/>
            <person name="Brown D.W."/>
            <person name="Nagy L.G."/>
            <person name="Floudas D."/>
            <person name="Held B.W."/>
            <person name="Levasseur A."/>
            <person name="Lombard V."/>
            <person name="Morin E."/>
            <person name="Otillar R."/>
            <person name="Lindquist E.A."/>
            <person name="Sun H."/>
            <person name="LaButti K.M."/>
            <person name="Schmutz J."/>
            <person name="Jabbour D."/>
            <person name="Luo H."/>
            <person name="Baker S.E."/>
            <person name="Pisabarro A.G."/>
            <person name="Walton J.D."/>
            <person name="Blanchette R.A."/>
            <person name="Henrissat B."/>
            <person name="Martin F."/>
            <person name="Cullen D."/>
            <person name="Hibbett D.S."/>
            <person name="Grigoriev I.V."/>
        </authorList>
    </citation>
    <scope>NUCLEOTIDE SEQUENCE [LARGE SCALE GENOMIC DNA]</scope>
    <source>
        <strain evidence="8">CBS 339.88</strain>
    </source>
</reference>
<evidence type="ECO:0000313" key="7">
    <source>
        <dbReference type="EMBL" id="KDR83139.1"/>
    </source>
</evidence>
<evidence type="ECO:0000256" key="1">
    <source>
        <dbReference type="ARBA" id="ARBA00004109"/>
    </source>
</evidence>
<dbReference type="GO" id="GO:0015629">
    <property type="term" value="C:actin cytoskeleton"/>
    <property type="evidence" value="ECO:0007669"/>
    <property type="project" value="InterPro"/>
</dbReference>
<proteinExistence type="inferred from homology"/>
<keyword evidence="8" id="KW-1185">Reference proteome</keyword>
<dbReference type="SUPFAM" id="SSF55753">
    <property type="entry name" value="Actin depolymerizing proteins"/>
    <property type="match status" value="1"/>
</dbReference>
<dbReference type="GO" id="GO:0030042">
    <property type="term" value="P:actin filament depolymerization"/>
    <property type="evidence" value="ECO:0007669"/>
    <property type="project" value="InterPro"/>
</dbReference>
<keyword evidence="4" id="KW-0009">Actin-binding</keyword>
<dbReference type="Gene3D" id="3.40.20.10">
    <property type="entry name" value="Severin"/>
    <property type="match status" value="1"/>
</dbReference>
<comment type="subcellular location">
    <subcellularLocation>
        <location evidence="1">Nucleus matrix</location>
    </subcellularLocation>
</comment>
<dbReference type="AlphaFoldDB" id="A0A067TT99"/>
<dbReference type="PROSITE" id="PS51263">
    <property type="entry name" value="ADF_H"/>
    <property type="match status" value="1"/>
</dbReference>
<evidence type="ECO:0000259" key="6">
    <source>
        <dbReference type="PROSITE" id="PS51263"/>
    </source>
</evidence>
<dbReference type="HOGENOM" id="CLU_2483527_0_0_1"/>
<evidence type="ECO:0000256" key="2">
    <source>
        <dbReference type="ARBA" id="ARBA00006844"/>
    </source>
</evidence>
<dbReference type="PANTHER" id="PTHR11913">
    <property type="entry name" value="COFILIN-RELATED"/>
    <property type="match status" value="1"/>
</dbReference>